<name>A0A9P5UY30_9FUNG</name>
<dbReference type="Proteomes" id="UP000748756">
    <property type="component" value="Unassembled WGS sequence"/>
</dbReference>
<dbReference type="InterPro" id="IPR011527">
    <property type="entry name" value="ABC1_TM_dom"/>
</dbReference>
<evidence type="ECO:0000256" key="3">
    <source>
        <dbReference type="ARBA" id="ARBA00022448"/>
    </source>
</evidence>
<dbReference type="Gene3D" id="1.20.1560.10">
    <property type="entry name" value="ABC transporter type 1, transmembrane domain"/>
    <property type="match status" value="1"/>
</dbReference>
<organism evidence="14 15">
    <name type="scientific">Linnemannia schmuckeri</name>
    <dbReference type="NCBI Taxonomy" id="64567"/>
    <lineage>
        <taxon>Eukaryota</taxon>
        <taxon>Fungi</taxon>
        <taxon>Fungi incertae sedis</taxon>
        <taxon>Mucoromycota</taxon>
        <taxon>Mortierellomycotina</taxon>
        <taxon>Mortierellomycetes</taxon>
        <taxon>Mortierellales</taxon>
        <taxon>Mortierellaceae</taxon>
        <taxon>Linnemannia</taxon>
    </lineage>
</organism>
<proteinExistence type="inferred from homology"/>
<evidence type="ECO:0008006" key="16">
    <source>
        <dbReference type="Google" id="ProtNLM"/>
    </source>
</evidence>
<dbReference type="GO" id="GO:0000329">
    <property type="term" value="C:fungal-type vacuole membrane"/>
    <property type="evidence" value="ECO:0007669"/>
    <property type="project" value="UniProtKB-ARBA"/>
</dbReference>
<reference evidence="14" key="1">
    <citation type="journal article" date="2020" name="Fungal Divers.">
        <title>Resolving the Mortierellaceae phylogeny through synthesis of multi-gene phylogenetics and phylogenomics.</title>
        <authorList>
            <person name="Vandepol N."/>
            <person name="Liber J."/>
            <person name="Desiro A."/>
            <person name="Na H."/>
            <person name="Kennedy M."/>
            <person name="Barry K."/>
            <person name="Grigoriev I.V."/>
            <person name="Miller A.N."/>
            <person name="O'Donnell K."/>
            <person name="Stajich J.E."/>
            <person name="Bonito G."/>
        </authorList>
    </citation>
    <scope>NUCLEOTIDE SEQUENCE</scope>
    <source>
        <strain evidence="14">NRRL 6426</strain>
    </source>
</reference>
<gene>
    <name evidence="14" type="ORF">BG015_005028</name>
</gene>
<evidence type="ECO:0000256" key="11">
    <source>
        <dbReference type="SAM" id="Phobius"/>
    </source>
</evidence>
<dbReference type="Pfam" id="PF00005">
    <property type="entry name" value="ABC_tran"/>
    <property type="match status" value="2"/>
</dbReference>
<dbReference type="SUPFAM" id="SSF90123">
    <property type="entry name" value="ABC transporter transmembrane region"/>
    <property type="match status" value="1"/>
</dbReference>
<feature type="transmembrane region" description="Helical" evidence="11">
    <location>
        <begin position="322"/>
        <end position="350"/>
    </location>
</feature>
<evidence type="ECO:0000256" key="4">
    <source>
        <dbReference type="ARBA" id="ARBA00022692"/>
    </source>
</evidence>
<evidence type="ECO:0000256" key="9">
    <source>
        <dbReference type="ARBA" id="ARBA00023136"/>
    </source>
</evidence>
<dbReference type="SMART" id="SM00382">
    <property type="entry name" value="AAA"/>
    <property type="match status" value="1"/>
</dbReference>
<evidence type="ECO:0000256" key="7">
    <source>
        <dbReference type="ARBA" id="ARBA00022840"/>
    </source>
</evidence>
<dbReference type="PANTHER" id="PTHR24223">
    <property type="entry name" value="ATP-BINDING CASSETTE SUB-FAMILY C"/>
    <property type="match status" value="1"/>
</dbReference>
<dbReference type="InterPro" id="IPR003439">
    <property type="entry name" value="ABC_transporter-like_ATP-bd"/>
</dbReference>
<dbReference type="CDD" id="cd03250">
    <property type="entry name" value="ABCC_MRP_domain1"/>
    <property type="match status" value="1"/>
</dbReference>
<dbReference type="PROSITE" id="PS00211">
    <property type="entry name" value="ABC_TRANSPORTER_1"/>
    <property type="match status" value="2"/>
</dbReference>
<comment type="subcellular location">
    <subcellularLocation>
        <location evidence="1">Vacuole membrane</location>
        <topology evidence="1">Multi-pass membrane protein</topology>
    </subcellularLocation>
</comment>
<feature type="transmembrane region" description="Helical" evidence="11">
    <location>
        <begin position="509"/>
        <end position="528"/>
    </location>
</feature>
<feature type="region of interest" description="Disordered" evidence="10">
    <location>
        <begin position="181"/>
        <end position="236"/>
    </location>
</feature>
<keyword evidence="3" id="KW-0813">Transport</keyword>
<dbReference type="Pfam" id="PF00664">
    <property type="entry name" value="ABC_membrane"/>
    <property type="match status" value="1"/>
</dbReference>
<dbReference type="InterPro" id="IPR003593">
    <property type="entry name" value="AAA+_ATPase"/>
</dbReference>
<dbReference type="PANTHER" id="PTHR24223:SF443">
    <property type="entry name" value="MULTIDRUG-RESISTANCE LIKE PROTEIN 1, ISOFORM I"/>
    <property type="match status" value="1"/>
</dbReference>
<dbReference type="InterPro" id="IPR017871">
    <property type="entry name" value="ABC_transporter-like_CS"/>
</dbReference>
<keyword evidence="15" id="KW-1185">Reference proteome</keyword>
<dbReference type="InterPro" id="IPR036640">
    <property type="entry name" value="ABC1_TM_sf"/>
</dbReference>
<accession>A0A9P5UY30</accession>
<evidence type="ECO:0000256" key="10">
    <source>
        <dbReference type="SAM" id="MobiDB-lite"/>
    </source>
</evidence>
<feature type="domain" description="ABC transporter" evidence="12">
    <location>
        <begin position="2"/>
        <end position="172"/>
    </location>
</feature>
<feature type="transmembrane region" description="Helical" evidence="11">
    <location>
        <begin position="279"/>
        <end position="302"/>
    </location>
</feature>
<comment type="caution">
    <text evidence="14">The sequence shown here is derived from an EMBL/GenBank/DDBJ whole genome shotgun (WGS) entry which is preliminary data.</text>
</comment>
<dbReference type="FunFam" id="1.20.1560.10:FF:000013">
    <property type="entry name" value="ABC transporter C family member 2"/>
    <property type="match status" value="1"/>
</dbReference>
<feature type="transmembrane region" description="Helical" evidence="11">
    <location>
        <begin position="399"/>
        <end position="418"/>
    </location>
</feature>
<dbReference type="OrthoDB" id="6500128at2759"/>
<evidence type="ECO:0000256" key="8">
    <source>
        <dbReference type="ARBA" id="ARBA00022989"/>
    </source>
</evidence>
<evidence type="ECO:0000259" key="12">
    <source>
        <dbReference type="PROSITE" id="PS50893"/>
    </source>
</evidence>
<keyword evidence="7" id="KW-0067">ATP-binding</keyword>
<dbReference type="SUPFAM" id="SSF52540">
    <property type="entry name" value="P-loop containing nucleoside triphosphate hydrolases"/>
    <property type="match status" value="2"/>
</dbReference>
<evidence type="ECO:0000256" key="1">
    <source>
        <dbReference type="ARBA" id="ARBA00004128"/>
    </source>
</evidence>
<comment type="similarity">
    <text evidence="2">Belongs to the ABC transporter superfamily. ABCC family. Conjugate transporter (TC 3.A.1.208) subfamily.</text>
</comment>
<dbReference type="PROSITE" id="PS50929">
    <property type="entry name" value="ABC_TM1F"/>
    <property type="match status" value="1"/>
</dbReference>
<protein>
    <recommendedName>
        <fullName evidence="16">P-loop containing nucleoside triphosphate hydrolase protein</fullName>
    </recommendedName>
</protein>
<dbReference type="GO" id="GO:0140359">
    <property type="term" value="F:ABC-type transporter activity"/>
    <property type="evidence" value="ECO:0007669"/>
    <property type="project" value="InterPro"/>
</dbReference>
<dbReference type="CDD" id="cd18580">
    <property type="entry name" value="ABC_6TM_ABCC_D2"/>
    <property type="match status" value="1"/>
</dbReference>
<dbReference type="FunFam" id="3.40.50.300:FF:000074">
    <property type="entry name" value="Multidrug resistance-associated protein 5 isoform 1"/>
    <property type="match status" value="1"/>
</dbReference>
<dbReference type="EMBL" id="JAAAUQ010002331">
    <property type="protein sequence ID" value="KAF9124778.1"/>
    <property type="molecule type" value="Genomic_DNA"/>
</dbReference>
<evidence type="ECO:0000256" key="6">
    <source>
        <dbReference type="ARBA" id="ARBA00022741"/>
    </source>
</evidence>
<dbReference type="InterPro" id="IPR027417">
    <property type="entry name" value="P-loop_NTPase"/>
</dbReference>
<evidence type="ECO:0000313" key="14">
    <source>
        <dbReference type="EMBL" id="KAF9124778.1"/>
    </source>
</evidence>
<dbReference type="Gene3D" id="3.40.50.300">
    <property type="entry name" value="P-loop containing nucleotide triphosphate hydrolases"/>
    <property type="match status" value="2"/>
</dbReference>
<keyword evidence="9 11" id="KW-0472">Membrane</keyword>
<keyword evidence="4 11" id="KW-0812">Transmembrane</keyword>
<sequence length="841" mass="92892">MYKYSGQVRSFGSLAYVSQTAWILNATVRENILFGRPYDKERYLKTIRSCALIPDFKVLANGDKSVIGERGINLSGGQKQRISIARAVYANADVYVLDDPLSAVDAHVDHHIFKHALITILADKTRILVTNGVNHLKEVDQIVVINQGRITQDGAYEDLIHDVEGDLFRLIQESKLVTSKDSSDTLRSEAKSGAGIESEEDDEASVVAIISEKEDLSDSVDRPTSPTKRPTYRRAKFSKVEREKEMDIEEKNEVDEEITTDGRVGWEVYKYYMASIGCISWVILALATLIDLSVLVGTQLWLEKWGESNSSDSGNTHSTFYWIVSYLGWVIAGALTFAGAIGLSFVLMAIRGSRRLHAVMLRPLIRAPMSFFDVTSSGKVVNRFSHDINSVDMELPFQCGNAFSIASMAISIFVFAIIATRWALLIVLPLGIAYYWLGGFFLVSSRELKRLDSAARSPMYAHFGETLAGLVTIRAFNDADRLAVEATALLDQSQTTAYLTNMTNRWLQIMIDLLSTIILGFVCIMAVVQRGEASAGYFGIILSQIGVLTETMSRLFATACQIQISIVSVERIREYAHLTPEAHDVIPDSKIDPAWPQAGAIELKNFSIRYREGLDLVLKGVNVTIQPGERVGIVGRTGAGKSSVTLALFRIIEAAQGSITIDGIDISTLGLHELRSRLTIISQEPFLFGDTIRLNLDPFGKYTDAEIWAALESASLKSYITTLSEGLSTVIENGGENMSLGQRQLMSLARAMLAKNTRVLCLDEATAAIDVETDNAIQRALRREFQNCTILTIAHRINTIMDSDKILVLEQGRVVEFDSPAKLLQKKDGLFFSLASQSGNA</sequence>
<keyword evidence="6" id="KW-0547">Nucleotide-binding</keyword>
<feature type="domain" description="ABC transmembrane type-1" evidence="13">
    <location>
        <begin position="282"/>
        <end position="563"/>
    </location>
</feature>
<dbReference type="InterPro" id="IPR044726">
    <property type="entry name" value="ABCC_6TM_D2"/>
</dbReference>
<dbReference type="AlphaFoldDB" id="A0A9P5UY30"/>
<dbReference type="GO" id="GO:0005524">
    <property type="term" value="F:ATP binding"/>
    <property type="evidence" value="ECO:0007669"/>
    <property type="project" value="UniProtKB-KW"/>
</dbReference>
<dbReference type="PROSITE" id="PS50893">
    <property type="entry name" value="ABC_TRANSPORTER_2"/>
    <property type="match status" value="2"/>
</dbReference>
<keyword evidence="8 11" id="KW-1133">Transmembrane helix</keyword>
<evidence type="ECO:0000313" key="15">
    <source>
        <dbReference type="Proteomes" id="UP000748756"/>
    </source>
</evidence>
<dbReference type="InterPro" id="IPR050173">
    <property type="entry name" value="ABC_transporter_C-like"/>
</dbReference>
<dbReference type="GO" id="GO:0016887">
    <property type="term" value="F:ATP hydrolysis activity"/>
    <property type="evidence" value="ECO:0007669"/>
    <property type="project" value="InterPro"/>
</dbReference>
<dbReference type="FunFam" id="3.40.50.300:FF:000997">
    <property type="entry name" value="Multidrug resistance-associated protein 1"/>
    <property type="match status" value="1"/>
</dbReference>
<dbReference type="CDD" id="cd03244">
    <property type="entry name" value="ABCC_MRP_domain2"/>
    <property type="match status" value="1"/>
</dbReference>
<feature type="domain" description="ABC transporter" evidence="12">
    <location>
        <begin position="601"/>
        <end position="836"/>
    </location>
</feature>
<feature type="compositionally biased region" description="Basic and acidic residues" evidence="10">
    <location>
        <begin position="211"/>
        <end position="221"/>
    </location>
</feature>
<feature type="compositionally biased region" description="Basic and acidic residues" evidence="10">
    <location>
        <begin position="181"/>
        <end position="190"/>
    </location>
</feature>
<keyword evidence="5" id="KW-0677">Repeat</keyword>
<evidence type="ECO:0000256" key="2">
    <source>
        <dbReference type="ARBA" id="ARBA00009726"/>
    </source>
</evidence>
<evidence type="ECO:0000259" key="13">
    <source>
        <dbReference type="PROSITE" id="PS50929"/>
    </source>
</evidence>
<evidence type="ECO:0000256" key="5">
    <source>
        <dbReference type="ARBA" id="ARBA00022737"/>
    </source>
</evidence>
<feature type="transmembrane region" description="Helical" evidence="11">
    <location>
        <begin position="424"/>
        <end position="443"/>
    </location>
</feature>